<dbReference type="Pfam" id="PF01566">
    <property type="entry name" value="Nramp"/>
    <property type="match status" value="1"/>
</dbReference>
<feature type="transmembrane region" description="Helical" evidence="7">
    <location>
        <begin position="120"/>
        <end position="138"/>
    </location>
</feature>
<feature type="transmembrane region" description="Helical" evidence="7">
    <location>
        <begin position="183"/>
        <end position="206"/>
    </location>
</feature>
<keyword evidence="5 7" id="KW-1133">Transmembrane helix</keyword>
<feature type="transmembrane region" description="Helical" evidence="7">
    <location>
        <begin position="313"/>
        <end position="331"/>
    </location>
</feature>
<keyword evidence="6 7" id="KW-0472">Membrane</keyword>
<evidence type="ECO:0000256" key="4">
    <source>
        <dbReference type="ARBA" id="ARBA00022847"/>
    </source>
</evidence>
<dbReference type="GO" id="GO:0005886">
    <property type="term" value="C:plasma membrane"/>
    <property type="evidence" value="ECO:0007669"/>
    <property type="project" value="TreeGrafter"/>
</dbReference>
<dbReference type="AlphaFoldDB" id="A0A512RME5"/>
<dbReference type="InterPro" id="IPR001046">
    <property type="entry name" value="NRAMP_fam"/>
</dbReference>
<dbReference type="PANTHER" id="PTHR11706">
    <property type="entry name" value="SOLUTE CARRIER PROTEIN FAMILY 11 MEMBER"/>
    <property type="match status" value="1"/>
</dbReference>
<keyword evidence="2" id="KW-0813">Transport</keyword>
<dbReference type="RefSeq" id="WP_146863812.1">
    <property type="nucleotide sequence ID" value="NZ_BKAU01000003.1"/>
</dbReference>
<keyword evidence="9" id="KW-1185">Reference proteome</keyword>
<dbReference type="Proteomes" id="UP000321436">
    <property type="component" value="Unassembled WGS sequence"/>
</dbReference>
<feature type="transmembrane region" description="Helical" evidence="7">
    <location>
        <begin position="81"/>
        <end position="100"/>
    </location>
</feature>
<feature type="transmembrane region" description="Helical" evidence="7">
    <location>
        <begin position="143"/>
        <end position="163"/>
    </location>
</feature>
<evidence type="ECO:0000256" key="2">
    <source>
        <dbReference type="ARBA" id="ARBA00022448"/>
    </source>
</evidence>
<sequence length="400" mass="42352">MAKITSWLRSLGPGLIIAALVFGPSKMTITSKLGANYGSDLLWIIVVAIFFMVIFTTMSARIGYATQQSLLKTITARWGRPAGIIAGIGIFLVCTSFQAGNSVGVGVALAELTHTTVTPWIILFNIIGISLLFFRGFYRTLEILMIALIGIMLLAFVVTVFLARPDPVDTAAGFIPVIPEGSQGLVIAFMASCFSIVGAFYQSYLVQERRRIQQSGPQRKSDSVTGIIILGLMSAIVMICAATVLHPNGIKVNTATDMSLALAPLFGEYASGLFLVGLFAASFSSIVGNAGVGGTLLGDALGYGSDFSARSTRFFIALVMASGAVIAIAFGKLPLELIVFAQSVTIFIVPFIGIAMYLIANDEKIMGPAKNSAFVKIAGAVGLLIVLFLAGLNFRDLFLS</sequence>
<comment type="caution">
    <text evidence="8">The sequence shown here is derived from an EMBL/GenBank/DDBJ whole genome shotgun (WGS) entry which is preliminary data.</text>
</comment>
<evidence type="ECO:0000313" key="9">
    <source>
        <dbReference type="Proteomes" id="UP000321436"/>
    </source>
</evidence>
<protein>
    <submittedName>
        <fullName evidence="8">Manganese transporter</fullName>
    </submittedName>
</protein>
<dbReference type="PANTHER" id="PTHR11706:SF33">
    <property type="entry name" value="NATURAL RESISTANCE-ASSOCIATED MACROPHAGE PROTEIN 2"/>
    <property type="match status" value="1"/>
</dbReference>
<dbReference type="Gene3D" id="1.20.1740.10">
    <property type="entry name" value="Amino acid/polyamine transporter I"/>
    <property type="match status" value="1"/>
</dbReference>
<proteinExistence type="predicted"/>
<feature type="transmembrane region" description="Helical" evidence="7">
    <location>
        <begin position="269"/>
        <end position="292"/>
    </location>
</feature>
<gene>
    <name evidence="8" type="ORF">CCY01nite_31370</name>
</gene>
<feature type="transmembrane region" description="Helical" evidence="7">
    <location>
        <begin position="337"/>
        <end position="360"/>
    </location>
</feature>
<dbReference type="GO" id="GO:0005384">
    <property type="term" value="F:manganese ion transmembrane transporter activity"/>
    <property type="evidence" value="ECO:0007669"/>
    <property type="project" value="TreeGrafter"/>
</dbReference>
<dbReference type="GO" id="GO:0015086">
    <property type="term" value="F:cadmium ion transmembrane transporter activity"/>
    <property type="evidence" value="ECO:0007669"/>
    <property type="project" value="TreeGrafter"/>
</dbReference>
<evidence type="ECO:0000256" key="6">
    <source>
        <dbReference type="ARBA" id="ARBA00023136"/>
    </source>
</evidence>
<evidence type="ECO:0000256" key="1">
    <source>
        <dbReference type="ARBA" id="ARBA00004141"/>
    </source>
</evidence>
<evidence type="ECO:0000256" key="5">
    <source>
        <dbReference type="ARBA" id="ARBA00022989"/>
    </source>
</evidence>
<feature type="transmembrane region" description="Helical" evidence="7">
    <location>
        <begin position="372"/>
        <end position="394"/>
    </location>
</feature>
<reference evidence="8 9" key="1">
    <citation type="submission" date="2019-07" db="EMBL/GenBank/DDBJ databases">
        <title>Whole genome shotgun sequence of Chitinophaga cymbidii NBRC 109752.</title>
        <authorList>
            <person name="Hosoyama A."/>
            <person name="Uohara A."/>
            <person name="Ohji S."/>
            <person name="Ichikawa N."/>
        </authorList>
    </citation>
    <scope>NUCLEOTIDE SEQUENCE [LARGE SCALE GENOMIC DNA]</scope>
    <source>
        <strain evidence="8 9">NBRC 109752</strain>
    </source>
</reference>
<organism evidence="8 9">
    <name type="scientific">Chitinophaga cymbidii</name>
    <dbReference type="NCBI Taxonomy" id="1096750"/>
    <lineage>
        <taxon>Bacteria</taxon>
        <taxon>Pseudomonadati</taxon>
        <taxon>Bacteroidota</taxon>
        <taxon>Chitinophagia</taxon>
        <taxon>Chitinophagales</taxon>
        <taxon>Chitinophagaceae</taxon>
        <taxon>Chitinophaga</taxon>
    </lineage>
</organism>
<feature type="transmembrane region" description="Helical" evidence="7">
    <location>
        <begin position="7"/>
        <end position="29"/>
    </location>
</feature>
<evidence type="ECO:0000313" key="8">
    <source>
        <dbReference type="EMBL" id="GEP96877.1"/>
    </source>
</evidence>
<comment type="subcellular location">
    <subcellularLocation>
        <location evidence="1">Membrane</location>
        <topology evidence="1">Multi-pass membrane protein</topology>
    </subcellularLocation>
</comment>
<dbReference type="NCBIfam" id="NF037982">
    <property type="entry name" value="Nramp_1"/>
    <property type="match status" value="1"/>
</dbReference>
<dbReference type="GO" id="GO:0034755">
    <property type="term" value="P:iron ion transmembrane transport"/>
    <property type="evidence" value="ECO:0007669"/>
    <property type="project" value="TreeGrafter"/>
</dbReference>
<dbReference type="OrthoDB" id="9787548at2"/>
<dbReference type="EMBL" id="BKAU01000003">
    <property type="protein sequence ID" value="GEP96877.1"/>
    <property type="molecule type" value="Genomic_DNA"/>
</dbReference>
<name>A0A512RME5_9BACT</name>
<evidence type="ECO:0000256" key="7">
    <source>
        <dbReference type="SAM" id="Phobius"/>
    </source>
</evidence>
<dbReference type="GO" id="GO:0015293">
    <property type="term" value="F:symporter activity"/>
    <property type="evidence" value="ECO:0007669"/>
    <property type="project" value="UniProtKB-KW"/>
</dbReference>
<feature type="transmembrane region" description="Helical" evidence="7">
    <location>
        <begin position="227"/>
        <end position="249"/>
    </location>
</feature>
<evidence type="ECO:0000256" key="3">
    <source>
        <dbReference type="ARBA" id="ARBA00022692"/>
    </source>
</evidence>
<keyword evidence="4" id="KW-0769">Symport</keyword>
<feature type="transmembrane region" description="Helical" evidence="7">
    <location>
        <begin position="41"/>
        <end position="60"/>
    </location>
</feature>
<keyword evidence="3 7" id="KW-0812">Transmembrane</keyword>
<accession>A0A512RME5</accession>